<proteinExistence type="inferred from homology"/>
<evidence type="ECO:0000259" key="9">
    <source>
        <dbReference type="Pfam" id="PF13515"/>
    </source>
</evidence>
<feature type="transmembrane region" description="Helical" evidence="8">
    <location>
        <begin position="416"/>
        <end position="434"/>
    </location>
</feature>
<feature type="region of interest" description="Disordered" evidence="7">
    <location>
        <begin position="663"/>
        <end position="690"/>
    </location>
</feature>
<comment type="subcellular location">
    <subcellularLocation>
        <location evidence="1">Cell membrane</location>
        <topology evidence="1">Multi-pass membrane protein</topology>
    </subcellularLocation>
</comment>
<feature type="compositionally biased region" description="Pro residues" evidence="7">
    <location>
        <begin position="667"/>
        <end position="688"/>
    </location>
</feature>
<dbReference type="AlphaFoldDB" id="A0A0L8L5W9"/>
<feature type="region of interest" description="Disordered" evidence="7">
    <location>
        <begin position="709"/>
        <end position="752"/>
    </location>
</feature>
<feature type="compositionally biased region" description="Gly residues" evidence="7">
    <location>
        <begin position="742"/>
        <end position="752"/>
    </location>
</feature>
<keyword evidence="5 8" id="KW-0472">Membrane</keyword>
<feature type="transmembrane region" description="Helical" evidence="8">
    <location>
        <begin position="87"/>
        <end position="105"/>
    </location>
</feature>
<evidence type="ECO:0000256" key="8">
    <source>
        <dbReference type="SAM" id="Phobius"/>
    </source>
</evidence>
<dbReference type="RefSeq" id="WP_053191991.1">
    <property type="nucleotide sequence ID" value="NZ_KQ948989.1"/>
</dbReference>
<dbReference type="PATRIC" id="fig|67356.5.peg.4817"/>
<evidence type="ECO:0000313" key="10">
    <source>
        <dbReference type="EMBL" id="KOG33476.1"/>
    </source>
</evidence>
<name>A0A0L8L5W9_9ACTN</name>
<reference evidence="11" key="1">
    <citation type="submission" date="2015-07" db="EMBL/GenBank/DDBJ databases">
        <authorList>
            <person name="Ju K.-S."/>
            <person name="Doroghazi J.R."/>
            <person name="Metcalf W.W."/>
        </authorList>
    </citation>
    <scope>NUCLEOTIDE SEQUENCE [LARGE SCALE GENOMIC DNA]</scope>
    <source>
        <strain evidence="11">NRRL 2290</strain>
    </source>
</reference>
<keyword evidence="11" id="KW-1185">Reference proteome</keyword>
<sequence length="752" mass="78268">MRSGAERAAVLHRSARVTLAASAGFYAFRYGLDEPVPALYSLFAPIALGLLSSIPGSGRQRAAVMLKALPVGLVLVALGTVLAVRTWAAVLGMLVVGFLLAFAAVAGPRPAGAAPGLQLFYILACFPPYEPRTLGLRLTGLAVGVVLLALCEWFVLPQPAGETYRWSLARAVAIAGDTLAGRTSPSPGFLRAAGARLRLSQIPPAERPAGPGRAVRGLAQAGSAVRRLLEQLAHLTETGRLRDLVQGGGRGDVKGGGRGDVKDGRCSDAAAEWLLPRVVLRCDESAAALRAGRGAPAPAHMDEAIGAFQAMRVRQAAEPAVPGRASLSVLRRQAALLAVAESVRVLEISVRVGLDGRRTRPIEPRELFWYTEAPTSRLWLRRIVGNLTLRSVLFHNAVRIALALGAARLVAGTLDLTHGFWVLLAVLTLSRTTFGQTWAAMREAVAGNLVGAVAAGVLLIAVGQHTDAYAVLLAPGMLLAFALGPLLGIAWAQGLFTLVVATAFSQIAPASWRLAEARILDVVTGSAIGLLCAMLAWPAGARREVRRTMAGLLRECAPLIRDTVAALTAAPPGSVPPPSTLRALHRLRLAESAYAQFRSEPVGGAPAGADWHGVLIAAHQILLGAHWLPRFDLPATAMPPAAVEQARVDGRAAVATVERLAALCGGDPPPDATRPETARPPPPPPAPLPTLVDLEAWLTSLTARLSRAETALTRTSADTAAEATGGTAGVTAAGGTARSATGRGGHSGRPPE</sequence>
<comment type="caution">
    <text evidence="10">The sequence shown here is derived from an EMBL/GenBank/DDBJ whole genome shotgun (WGS) entry which is preliminary data.</text>
</comment>
<keyword evidence="3 8" id="KW-0812">Transmembrane</keyword>
<protein>
    <submittedName>
        <fullName evidence="10">FUSC_2 multi-domain protein</fullName>
    </submittedName>
</protein>
<comment type="similarity">
    <text evidence="6">Belongs to the YccS/YhfK family.</text>
</comment>
<dbReference type="EMBL" id="LGUS01000173">
    <property type="protein sequence ID" value="KOG33476.1"/>
    <property type="molecule type" value="Genomic_DNA"/>
</dbReference>
<dbReference type="PANTHER" id="PTHR30509">
    <property type="entry name" value="P-HYDROXYBENZOIC ACID EFFLUX PUMP SUBUNIT-RELATED"/>
    <property type="match status" value="1"/>
</dbReference>
<evidence type="ECO:0000313" key="11">
    <source>
        <dbReference type="Proteomes" id="UP000037251"/>
    </source>
</evidence>
<dbReference type="Pfam" id="PF13515">
    <property type="entry name" value="FUSC_2"/>
    <property type="match status" value="1"/>
</dbReference>
<evidence type="ECO:0000256" key="6">
    <source>
        <dbReference type="ARBA" id="ARBA00043993"/>
    </source>
</evidence>
<dbReference type="GO" id="GO:0005886">
    <property type="term" value="C:plasma membrane"/>
    <property type="evidence" value="ECO:0007669"/>
    <property type="project" value="UniProtKB-SubCell"/>
</dbReference>
<keyword evidence="4 8" id="KW-1133">Transmembrane helix</keyword>
<feature type="transmembrane region" description="Helical" evidence="8">
    <location>
        <begin position="446"/>
        <end position="462"/>
    </location>
</feature>
<dbReference type="Proteomes" id="UP000037251">
    <property type="component" value="Unassembled WGS sequence"/>
</dbReference>
<feature type="transmembrane region" description="Helical" evidence="8">
    <location>
        <begin position="468"/>
        <end position="487"/>
    </location>
</feature>
<evidence type="ECO:0000256" key="5">
    <source>
        <dbReference type="ARBA" id="ARBA00023136"/>
    </source>
</evidence>
<feature type="compositionally biased region" description="Low complexity" evidence="7">
    <location>
        <begin position="715"/>
        <end position="741"/>
    </location>
</feature>
<evidence type="ECO:0000256" key="2">
    <source>
        <dbReference type="ARBA" id="ARBA00022475"/>
    </source>
</evidence>
<dbReference type="OrthoDB" id="4638444at2"/>
<feature type="transmembrane region" description="Helical" evidence="8">
    <location>
        <begin position="518"/>
        <end position="539"/>
    </location>
</feature>
<evidence type="ECO:0000256" key="4">
    <source>
        <dbReference type="ARBA" id="ARBA00022989"/>
    </source>
</evidence>
<feature type="transmembrane region" description="Helical" evidence="8">
    <location>
        <begin position="38"/>
        <end position="55"/>
    </location>
</feature>
<feature type="domain" description="Integral membrane bound transporter" evidence="9">
    <location>
        <begin position="409"/>
        <end position="532"/>
    </location>
</feature>
<dbReference type="InterPro" id="IPR049453">
    <property type="entry name" value="Memb_transporter_dom"/>
</dbReference>
<dbReference type="eggNOG" id="COG1289">
    <property type="taxonomic scope" value="Bacteria"/>
</dbReference>
<keyword evidence="2" id="KW-1003">Cell membrane</keyword>
<organism evidence="10 11">
    <name type="scientific">Streptomyces resistomycificus</name>
    <dbReference type="NCBI Taxonomy" id="67356"/>
    <lineage>
        <taxon>Bacteria</taxon>
        <taxon>Bacillati</taxon>
        <taxon>Actinomycetota</taxon>
        <taxon>Actinomycetes</taxon>
        <taxon>Kitasatosporales</taxon>
        <taxon>Streptomycetaceae</taxon>
        <taxon>Streptomyces</taxon>
        <taxon>Streptomyces aurantiacus group</taxon>
    </lineage>
</organism>
<evidence type="ECO:0000256" key="1">
    <source>
        <dbReference type="ARBA" id="ARBA00004651"/>
    </source>
</evidence>
<feature type="transmembrane region" description="Helical" evidence="8">
    <location>
        <begin position="62"/>
        <end position="81"/>
    </location>
</feature>
<accession>A0A0L8L5W9</accession>
<evidence type="ECO:0000256" key="7">
    <source>
        <dbReference type="SAM" id="MobiDB-lite"/>
    </source>
</evidence>
<dbReference type="PANTHER" id="PTHR30509:SF9">
    <property type="entry name" value="MULTIDRUG RESISTANCE PROTEIN MDTO"/>
    <property type="match status" value="1"/>
</dbReference>
<dbReference type="STRING" id="67356.AQJ84_08275"/>
<evidence type="ECO:0000256" key="3">
    <source>
        <dbReference type="ARBA" id="ARBA00022692"/>
    </source>
</evidence>
<feature type="transmembrane region" description="Helical" evidence="8">
    <location>
        <begin position="135"/>
        <end position="156"/>
    </location>
</feature>
<gene>
    <name evidence="10" type="ORF">ADK37_22620</name>
</gene>